<evidence type="ECO:0000313" key="2">
    <source>
        <dbReference type="EMBL" id="KAK5171242.1"/>
    </source>
</evidence>
<protein>
    <submittedName>
        <fullName evidence="2">Uncharacterized protein</fullName>
    </submittedName>
</protein>
<dbReference type="Proteomes" id="UP001337655">
    <property type="component" value="Unassembled WGS sequence"/>
</dbReference>
<keyword evidence="1" id="KW-0732">Signal</keyword>
<organism evidence="2 3">
    <name type="scientific">Saxophila tyrrhenica</name>
    <dbReference type="NCBI Taxonomy" id="1690608"/>
    <lineage>
        <taxon>Eukaryota</taxon>
        <taxon>Fungi</taxon>
        <taxon>Dikarya</taxon>
        <taxon>Ascomycota</taxon>
        <taxon>Pezizomycotina</taxon>
        <taxon>Dothideomycetes</taxon>
        <taxon>Dothideomycetidae</taxon>
        <taxon>Mycosphaerellales</taxon>
        <taxon>Extremaceae</taxon>
        <taxon>Saxophila</taxon>
    </lineage>
</organism>
<comment type="caution">
    <text evidence="2">The sequence shown here is derived from an EMBL/GenBank/DDBJ whole genome shotgun (WGS) entry which is preliminary data.</text>
</comment>
<evidence type="ECO:0000256" key="1">
    <source>
        <dbReference type="SAM" id="SignalP"/>
    </source>
</evidence>
<dbReference type="RefSeq" id="XP_064660270.1">
    <property type="nucleotide sequence ID" value="XM_064801640.1"/>
</dbReference>
<sequence>MIHTKLLLSLAICLGSIGPAVADPANGWEAAFWSGAKCTSEGTGTYQKGKGFKKGQKFCHGIPDIGVTQAVDFYAKDSSYKFGLHRRDDCSDSPSQYLGNPDQPVCIETNDIGGSVAFSVKHTRSSRRSVDESEDLLEERNAVPEDDAVLAAEARDFVDSYTVSTLAASGGFGITAVQSCPVRYNNNPANGWRQNTVCCISATGFAFFAFLSVWHNTGETEESNGGKRNVDGPWYETLNPHSDFGVLEAVQPLGQTMDKEGTQWDQYLYNVTEHRTGLRHHLIYEHDVSYGRHILSADQDTTRMGLENGGLNKRQSASTYRAYYAWKNLRHKPFKARGTGNAEVGHLVEQAWNFCRGNDQDVVCANFRVKGKGQIALGQYSVTNGVFSPDFSSC</sequence>
<name>A0AAV9PCM6_9PEZI</name>
<feature type="chain" id="PRO_5043877687" evidence="1">
    <location>
        <begin position="23"/>
        <end position="394"/>
    </location>
</feature>
<dbReference type="AlphaFoldDB" id="A0AAV9PCM6"/>
<reference evidence="2 3" key="1">
    <citation type="submission" date="2023-08" db="EMBL/GenBank/DDBJ databases">
        <title>Black Yeasts Isolated from many extreme environments.</title>
        <authorList>
            <person name="Coleine C."/>
            <person name="Stajich J.E."/>
            <person name="Selbmann L."/>
        </authorList>
    </citation>
    <scope>NUCLEOTIDE SEQUENCE [LARGE SCALE GENOMIC DNA]</scope>
    <source>
        <strain evidence="2 3">CCFEE 5935</strain>
    </source>
</reference>
<keyword evidence="3" id="KW-1185">Reference proteome</keyword>
<proteinExistence type="predicted"/>
<dbReference type="GeneID" id="89925732"/>
<accession>A0AAV9PCM6</accession>
<feature type="signal peptide" evidence="1">
    <location>
        <begin position="1"/>
        <end position="22"/>
    </location>
</feature>
<evidence type="ECO:0000313" key="3">
    <source>
        <dbReference type="Proteomes" id="UP001337655"/>
    </source>
</evidence>
<gene>
    <name evidence="2" type="ORF">LTR77_004386</name>
</gene>
<dbReference type="EMBL" id="JAVRRT010000006">
    <property type="protein sequence ID" value="KAK5171242.1"/>
    <property type="molecule type" value="Genomic_DNA"/>
</dbReference>